<accession>A0A1Q2GY05</accession>
<gene>
    <name evidence="2" type="ORF">B0W48_09370</name>
</gene>
<dbReference type="STRING" id="247523.B0W48_09370"/>
<dbReference type="Proteomes" id="UP000188243">
    <property type="component" value="Chromosome"/>
</dbReference>
<dbReference type="KEGG" id="paln:B0W48_09370"/>
<evidence type="ECO:0000256" key="1">
    <source>
        <dbReference type="SAM" id="SignalP"/>
    </source>
</evidence>
<dbReference type="Pfam" id="PF11172">
    <property type="entry name" value="DUF2959"/>
    <property type="match status" value="1"/>
</dbReference>
<dbReference type="AlphaFoldDB" id="A0A1Q2GY05"/>
<dbReference type="InterPro" id="IPR021342">
    <property type="entry name" value="DUF2959"/>
</dbReference>
<name>A0A1Q2GY05_9GAMM</name>
<organism evidence="2 3">
    <name type="scientific">Pseudoalteromonas aliena</name>
    <dbReference type="NCBI Taxonomy" id="247523"/>
    <lineage>
        <taxon>Bacteria</taxon>
        <taxon>Pseudomonadati</taxon>
        <taxon>Pseudomonadota</taxon>
        <taxon>Gammaproteobacteria</taxon>
        <taxon>Alteromonadales</taxon>
        <taxon>Pseudoalteromonadaceae</taxon>
        <taxon>Pseudoalteromonas</taxon>
    </lineage>
</organism>
<keyword evidence="1" id="KW-0732">Signal</keyword>
<evidence type="ECO:0000313" key="2">
    <source>
        <dbReference type="EMBL" id="AQP99974.1"/>
    </source>
</evidence>
<sequence>MKKQTLLSVSILALTLTLSGCQTAYYSAMEKVGIHKRDILIDRVEETKDSQQESQEEFKSALERLTTLIDFNGGELQDTYNQLNDDYESSLKAANEVSTNINKVEDVAEALFDEWADELEQYKSASLKRESSKKLAATQRQFEQLLRSMRSAESKMEPVLTSLHDNVLYLKHNLNAQAVSAIKGEFTNLKRDIQVLMNDMNKSIEDSNKFIKQMNSVG</sequence>
<dbReference type="RefSeq" id="WP_077536702.1">
    <property type="nucleotide sequence ID" value="NZ_CP019628.1"/>
</dbReference>
<feature type="signal peptide" evidence="1">
    <location>
        <begin position="1"/>
        <end position="24"/>
    </location>
</feature>
<feature type="chain" id="PRO_5010224712" evidence="1">
    <location>
        <begin position="25"/>
        <end position="218"/>
    </location>
</feature>
<proteinExistence type="predicted"/>
<dbReference type="EMBL" id="CP019628">
    <property type="protein sequence ID" value="AQP99974.1"/>
    <property type="molecule type" value="Genomic_DNA"/>
</dbReference>
<reference evidence="2 3" key="1">
    <citation type="submission" date="2017-02" db="EMBL/GenBank/DDBJ databases">
        <title>Complete genome sequence of the cold-active Pseudoalteromonas aliena strain EH1 isolated from Arctic seawater.</title>
        <authorList>
            <person name="Kim E."/>
            <person name="Heo E."/>
            <person name="Kim H."/>
            <person name="Kim D."/>
        </authorList>
    </citation>
    <scope>NUCLEOTIDE SEQUENCE [LARGE SCALE GENOMIC DNA]</scope>
    <source>
        <strain evidence="2 3">EH1</strain>
    </source>
</reference>
<evidence type="ECO:0000313" key="3">
    <source>
        <dbReference type="Proteomes" id="UP000188243"/>
    </source>
</evidence>
<dbReference type="PROSITE" id="PS51257">
    <property type="entry name" value="PROKAR_LIPOPROTEIN"/>
    <property type="match status" value="1"/>
</dbReference>
<protein>
    <submittedName>
        <fullName evidence="2">DNA repair protein</fullName>
    </submittedName>
</protein>